<dbReference type="PROSITE" id="PS51257">
    <property type="entry name" value="PROKAR_LIPOPROTEIN"/>
    <property type="match status" value="1"/>
</dbReference>
<keyword evidence="4" id="KW-1185">Reference proteome</keyword>
<reference evidence="4" key="1">
    <citation type="journal article" date="2019" name="Int. J. Syst. Evol. Microbiol.">
        <title>The Global Catalogue of Microorganisms (GCM) 10K type strain sequencing project: providing services to taxonomists for standard genome sequencing and annotation.</title>
        <authorList>
            <consortium name="The Broad Institute Genomics Platform"/>
            <consortium name="The Broad Institute Genome Sequencing Center for Infectious Disease"/>
            <person name="Wu L."/>
            <person name="Ma J."/>
        </authorList>
    </citation>
    <scope>NUCLEOTIDE SEQUENCE [LARGE SCALE GENOMIC DNA]</scope>
    <source>
        <strain evidence="4">JCM 9933</strain>
    </source>
</reference>
<comment type="caution">
    <text evidence="3">The sequence shown here is derived from an EMBL/GenBank/DDBJ whole genome shotgun (WGS) entry which is preliminary data.</text>
</comment>
<feature type="compositionally biased region" description="Basic residues" evidence="1">
    <location>
        <begin position="81"/>
        <end position="93"/>
    </location>
</feature>
<accession>A0ABP3PWG9</accession>
<keyword evidence="2" id="KW-0732">Signal</keyword>
<proteinExistence type="predicted"/>
<feature type="signal peptide" evidence="2">
    <location>
        <begin position="1"/>
        <end position="20"/>
    </location>
</feature>
<feature type="chain" id="PRO_5045588609" description="Glycine zipper domain-containing protein" evidence="2">
    <location>
        <begin position="21"/>
        <end position="93"/>
    </location>
</feature>
<protein>
    <recommendedName>
        <fullName evidence="5">Glycine zipper domain-containing protein</fullName>
    </recommendedName>
</protein>
<gene>
    <name evidence="3" type="ORF">GCM10009416_14760</name>
</gene>
<feature type="region of interest" description="Disordered" evidence="1">
    <location>
        <begin position="72"/>
        <end position="93"/>
    </location>
</feature>
<evidence type="ECO:0000313" key="3">
    <source>
        <dbReference type="EMBL" id="GAA0577202.1"/>
    </source>
</evidence>
<evidence type="ECO:0000256" key="1">
    <source>
        <dbReference type="SAM" id="MobiDB-lite"/>
    </source>
</evidence>
<evidence type="ECO:0000256" key="2">
    <source>
        <dbReference type="SAM" id="SignalP"/>
    </source>
</evidence>
<name>A0ABP3PWG9_9PROT</name>
<dbReference type="EMBL" id="BAAAFZ010000014">
    <property type="protein sequence ID" value="GAA0577202.1"/>
    <property type="molecule type" value="Genomic_DNA"/>
</dbReference>
<dbReference type="Proteomes" id="UP001501588">
    <property type="component" value="Unassembled WGS sequence"/>
</dbReference>
<evidence type="ECO:0008006" key="5">
    <source>
        <dbReference type="Google" id="ProtNLM"/>
    </source>
</evidence>
<evidence type="ECO:0000313" key="4">
    <source>
        <dbReference type="Proteomes" id="UP001501588"/>
    </source>
</evidence>
<sequence length="93" mass="8880">MRRSAPATAAVLLAALSLSACGRSPGERALTGGLIGAGAGAGVSAIAGGDPLTGALLGGGPGAVGGAVTAPYRGGYGPPPGHHRGRRKGHYYY</sequence>
<organism evidence="3 4">
    <name type="scientific">Craurococcus roseus</name>
    <dbReference type="NCBI Taxonomy" id="77585"/>
    <lineage>
        <taxon>Bacteria</taxon>
        <taxon>Pseudomonadati</taxon>
        <taxon>Pseudomonadota</taxon>
        <taxon>Alphaproteobacteria</taxon>
        <taxon>Acetobacterales</taxon>
        <taxon>Acetobacteraceae</taxon>
        <taxon>Craurococcus</taxon>
    </lineage>
</organism>
<dbReference type="RefSeq" id="WP_343894550.1">
    <property type="nucleotide sequence ID" value="NZ_BAAAFZ010000014.1"/>
</dbReference>